<accession>A0A1C3PB70</accession>
<evidence type="ECO:0000313" key="2">
    <source>
        <dbReference type="EMBL" id="SBW27071.1"/>
    </source>
</evidence>
<dbReference type="AlphaFoldDB" id="A0A1C3PB70"/>
<keyword evidence="3" id="KW-1185">Reference proteome</keyword>
<keyword evidence="1" id="KW-0472">Membrane</keyword>
<gene>
    <name evidence="2" type="ORF">FDG2_5143</name>
</gene>
<evidence type="ECO:0000256" key="1">
    <source>
        <dbReference type="SAM" id="Phobius"/>
    </source>
</evidence>
<sequence>MDGLQILPLAVTMMVGPQIMSAVIFVTTPKAVRVSSGFRQVWRLRQRPGWPS</sequence>
<name>A0A1C3PB70_9ACTN</name>
<reference evidence="3" key="1">
    <citation type="submission" date="2016-02" db="EMBL/GenBank/DDBJ databases">
        <authorList>
            <person name="Wibberg D."/>
        </authorList>
    </citation>
    <scope>NUCLEOTIDE SEQUENCE [LARGE SCALE GENOMIC DNA]</scope>
</reference>
<keyword evidence="1" id="KW-0812">Transmembrane</keyword>
<feature type="transmembrane region" description="Helical" evidence="1">
    <location>
        <begin position="6"/>
        <end position="26"/>
    </location>
</feature>
<organism evidence="2 3">
    <name type="scientific">Candidatus Protofrankia californiensis</name>
    <dbReference type="NCBI Taxonomy" id="1839754"/>
    <lineage>
        <taxon>Bacteria</taxon>
        <taxon>Bacillati</taxon>
        <taxon>Actinomycetota</taxon>
        <taxon>Actinomycetes</taxon>
        <taxon>Frankiales</taxon>
        <taxon>Frankiaceae</taxon>
        <taxon>Protofrankia</taxon>
    </lineage>
</organism>
<proteinExistence type="predicted"/>
<dbReference type="Proteomes" id="UP000199013">
    <property type="component" value="Unassembled WGS sequence"/>
</dbReference>
<evidence type="ECO:0000313" key="3">
    <source>
        <dbReference type="Proteomes" id="UP000199013"/>
    </source>
</evidence>
<keyword evidence="1" id="KW-1133">Transmembrane helix</keyword>
<protein>
    <submittedName>
        <fullName evidence="2">Uncharacterized protein</fullName>
    </submittedName>
</protein>
<dbReference type="EMBL" id="FLUV01002160">
    <property type="protein sequence ID" value="SBW27071.1"/>
    <property type="molecule type" value="Genomic_DNA"/>
</dbReference>